<feature type="chain" id="PRO_5012892301" evidence="1">
    <location>
        <begin position="20"/>
        <end position="99"/>
    </location>
</feature>
<reference evidence="2 3" key="1">
    <citation type="submission" date="2016-07" db="EMBL/GenBank/DDBJ databases">
        <title>Pervasive Adenine N6-methylation of Active Genes in Fungi.</title>
        <authorList>
            <consortium name="DOE Joint Genome Institute"/>
            <person name="Mondo S.J."/>
            <person name="Dannebaum R.O."/>
            <person name="Kuo R.C."/>
            <person name="Labutti K."/>
            <person name="Haridas S."/>
            <person name="Kuo A."/>
            <person name="Salamov A."/>
            <person name="Ahrendt S.R."/>
            <person name="Lipzen A."/>
            <person name="Sullivan W."/>
            <person name="Andreopoulos W.B."/>
            <person name="Clum A."/>
            <person name="Lindquist E."/>
            <person name="Daum C."/>
            <person name="Ramamoorthy G.K."/>
            <person name="Gryganskyi A."/>
            <person name="Culley D."/>
            <person name="Magnuson J.K."/>
            <person name="James T.Y."/>
            <person name="O'Malley M.A."/>
            <person name="Stajich J.E."/>
            <person name="Spatafora J.W."/>
            <person name="Visel A."/>
            <person name="Grigoriev I.V."/>
        </authorList>
    </citation>
    <scope>NUCLEOTIDE SEQUENCE [LARGE SCALE GENOMIC DNA]</scope>
    <source>
        <strain evidence="2 3">JEL800</strain>
    </source>
</reference>
<evidence type="ECO:0000256" key="1">
    <source>
        <dbReference type="SAM" id="SignalP"/>
    </source>
</evidence>
<comment type="caution">
    <text evidence="2">The sequence shown here is derived from an EMBL/GenBank/DDBJ whole genome shotgun (WGS) entry which is preliminary data.</text>
</comment>
<dbReference type="AlphaFoldDB" id="A0A1Y2CW27"/>
<name>A0A1Y2CW27_9FUNG</name>
<accession>A0A1Y2CW27</accession>
<evidence type="ECO:0000313" key="2">
    <source>
        <dbReference type="EMBL" id="ORY51239.1"/>
    </source>
</evidence>
<organism evidence="2 3">
    <name type="scientific">Rhizoclosmatium globosum</name>
    <dbReference type="NCBI Taxonomy" id="329046"/>
    <lineage>
        <taxon>Eukaryota</taxon>
        <taxon>Fungi</taxon>
        <taxon>Fungi incertae sedis</taxon>
        <taxon>Chytridiomycota</taxon>
        <taxon>Chytridiomycota incertae sedis</taxon>
        <taxon>Chytridiomycetes</taxon>
        <taxon>Chytridiales</taxon>
        <taxon>Chytriomycetaceae</taxon>
        <taxon>Rhizoclosmatium</taxon>
    </lineage>
</organism>
<proteinExistence type="predicted"/>
<protein>
    <submittedName>
        <fullName evidence="2">Uncharacterized protein</fullName>
    </submittedName>
</protein>
<feature type="signal peptide" evidence="1">
    <location>
        <begin position="1"/>
        <end position="19"/>
    </location>
</feature>
<dbReference type="OrthoDB" id="10286359at2759"/>
<sequence length="99" mass="11044">MRSIQLMALLLLALEGIYAAPILPGARQDLSQNTHREAFQAENREIVSDDLQQVLNEFNHTGVEELNQRIVEVMAGLGDIVGGFRTVGMHKGPNYDIKR</sequence>
<gene>
    <name evidence="2" type="ORF">BCR33DRAFT_712345</name>
</gene>
<keyword evidence="1" id="KW-0732">Signal</keyword>
<keyword evidence="3" id="KW-1185">Reference proteome</keyword>
<dbReference type="Proteomes" id="UP000193642">
    <property type="component" value="Unassembled WGS sequence"/>
</dbReference>
<dbReference type="EMBL" id="MCGO01000005">
    <property type="protein sequence ID" value="ORY51239.1"/>
    <property type="molecule type" value="Genomic_DNA"/>
</dbReference>
<evidence type="ECO:0000313" key="3">
    <source>
        <dbReference type="Proteomes" id="UP000193642"/>
    </source>
</evidence>